<dbReference type="Pfam" id="PF00094">
    <property type="entry name" value="VWD"/>
    <property type="match status" value="1"/>
</dbReference>
<evidence type="ECO:0000313" key="3">
    <source>
        <dbReference type="Proteomes" id="UP000749559"/>
    </source>
</evidence>
<dbReference type="InterPro" id="IPR058727">
    <property type="entry name" value="Helical_Vwde"/>
</dbReference>
<dbReference type="AlphaFoldDB" id="A0A8S4NT69"/>
<feature type="domain" description="VWFD" evidence="1">
    <location>
        <begin position="1"/>
        <end position="129"/>
    </location>
</feature>
<evidence type="ECO:0000313" key="2">
    <source>
        <dbReference type="EMBL" id="CAH1784930.1"/>
    </source>
</evidence>
<proteinExistence type="predicted"/>
<protein>
    <recommendedName>
        <fullName evidence="1">VWFD domain-containing protein</fullName>
    </recommendedName>
</protein>
<accession>A0A8S4NT69</accession>
<organism evidence="2 3">
    <name type="scientific">Owenia fusiformis</name>
    <name type="common">Polychaete worm</name>
    <dbReference type="NCBI Taxonomy" id="6347"/>
    <lineage>
        <taxon>Eukaryota</taxon>
        <taxon>Metazoa</taxon>
        <taxon>Spiralia</taxon>
        <taxon>Lophotrochozoa</taxon>
        <taxon>Annelida</taxon>
        <taxon>Polychaeta</taxon>
        <taxon>Sedentaria</taxon>
        <taxon>Canalipalpata</taxon>
        <taxon>Sabellida</taxon>
        <taxon>Oweniida</taxon>
        <taxon>Oweniidae</taxon>
        <taxon>Owenia</taxon>
    </lineage>
</organism>
<dbReference type="PROSITE" id="PS51233">
    <property type="entry name" value="VWFD"/>
    <property type="match status" value="1"/>
</dbReference>
<dbReference type="InterPro" id="IPR001846">
    <property type="entry name" value="VWF_type-D"/>
</dbReference>
<feature type="non-terminal residue" evidence="2">
    <location>
        <position position="1"/>
    </location>
</feature>
<dbReference type="EMBL" id="CAIIXF020000005">
    <property type="protein sequence ID" value="CAH1784930.1"/>
    <property type="molecule type" value="Genomic_DNA"/>
</dbReference>
<reference evidence="2" key="1">
    <citation type="submission" date="2022-03" db="EMBL/GenBank/DDBJ databases">
        <authorList>
            <person name="Martin C."/>
        </authorList>
    </citation>
    <scope>NUCLEOTIDE SEQUENCE</scope>
</reference>
<dbReference type="Pfam" id="PF26129">
    <property type="entry name" value="Vwde"/>
    <property type="match status" value="1"/>
</dbReference>
<evidence type="ECO:0000259" key="1">
    <source>
        <dbReference type="PROSITE" id="PS51233"/>
    </source>
</evidence>
<comment type="caution">
    <text evidence="2">The sequence shown here is derived from an EMBL/GenBank/DDBJ whole genome shotgun (WGS) entry which is preliminary data.</text>
</comment>
<sequence length="309" mass="35099">VLDQPIFGRAQGRWHNPPMKTFAYVWDDEFTPGVSILSKSGGKKYIVYLPTGTKIIIEQSYGHFINVYVTGGAGDFDNTEGLCGTFNDNPQDELMMLDGSIYQGPGSDRGGQPKLFNQEWRVPEADRIFGGVPKTGWRPPMVCECHELEDNKPCGYDYITEHCDQIEKGTKDITDRLPIVNMEDFQGDVPKQMPVMMRMRVRRQAVDYNSTDWEGPINIDETYNPENSTWGPVWDEQEAKEFCERYLIEESESGRKCNGLTDNVLLAYDIAACVEDIKIIDNTTWAGSALEALKDQCREELNQNMTYAN</sequence>
<dbReference type="OrthoDB" id="6162269at2759"/>
<gene>
    <name evidence="2" type="ORF">OFUS_LOCUS11051</name>
</gene>
<dbReference type="Proteomes" id="UP000749559">
    <property type="component" value="Unassembled WGS sequence"/>
</dbReference>
<feature type="non-terminal residue" evidence="2">
    <location>
        <position position="309"/>
    </location>
</feature>
<keyword evidence="3" id="KW-1185">Reference proteome</keyword>
<name>A0A8S4NT69_OWEFU</name>